<dbReference type="GO" id="GO:0009055">
    <property type="term" value="F:electron transfer activity"/>
    <property type="evidence" value="ECO:0007669"/>
    <property type="project" value="InterPro"/>
</dbReference>
<evidence type="ECO:0000313" key="5">
    <source>
        <dbReference type="EMBL" id="SVA64123.1"/>
    </source>
</evidence>
<evidence type="ECO:0000259" key="4">
    <source>
        <dbReference type="PROSITE" id="PS51007"/>
    </source>
</evidence>
<dbReference type="SUPFAM" id="SSF46626">
    <property type="entry name" value="Cytochrome c"/>
    <property type="match status" value="1"/>
</dbReference>
<reference evidence="5" key="1">
    <citation type="submission" date="2018-05" db="EMBL/GenBank/DDBJ databases">
        <authorList>
            <person name="Lanie J.A."/>
            <person name="Ng W.-L."/>
            <person name="Kazmierczak K.M."/>
            <person name="Andrzejewski T.M."/>
            <person name="Davidsen T.M."/>
            <person name="Wayne K.J."/>
            <person name="Tettelin H."/>
            <person name="Glass J.I."/>
            <person name="Rusch D."/>
            <person name="Podicherti R."/>
            <person name="Tsui H.-C.T."/>
            <person name="Winkler M.E."/>
        </authorList>
    </citation>
    <scope>NUCLEOTIDE SEQUENCE</scope>
</reference>
<organism evidence="5">
    <name type="scientific">marine metagenome</name>
    <dbReference type="NCBI Taxonomy" id="408172"/>
    <lineage>
        <taxon>unclassified sequences</taxon>
        <taxon>metagenomes</taxon>
        <taxon>ecological metagenomes</taxon>
    </lineage>
</organism>
<feature type="domain" description="Cytochrome c" evidence="4">
    <location>
        <begin position="34"/>
        <end position="75"/>
    </location>
</feature>
<dbReference type="InterPro" id="IPR036909">
    <property type="entry name" value="Cyt_c-like_dom_sf"/>
</dbReference>
<evidence type="ECO:0000256" key="1">
    <source>
        <dbReference type="ARBA" id="ARBA00022617"/>
    </source>
</evidence>
<dbReference type="InterPro" id="IPR009056">
    <property type="entry name" value="Cyt_c-like_dom"/>
</dbReference>
<dbReference type="EMBL" id="UINC01015184">
    <property type="protein sequence ID" value="SVA64123.1"/>
    <property type="molecule type" value="Genomic_DNA"/>
</dbReference>
<keyword evidence="1" id="KW-0349">Heme</keyword>
<dbReference type="GO" id="GO:0046872">
    <property type="term" value="F:metal ion binding"/>
    <property type="evidence" value="ECO:0007669"/>
    <property type="project" value="UniProtKB-KW"/>
</dbReference>
<evidence type="ECO:0000256" key="2">
    <source>
        <dbReference type="ARBA" id="ARBA00022723"/>
    </source>
</evidence>
<keyword evidence="2" id="KW-0479">Metal-binding</keyword>
<name>A0A381XIK0_9ZZZZ</name>
<protein>
    <recommendedName>
        <fullName evidence="4">Cytochrome c domain-containing protein</fullName>
    </recommendedName>
</protein>
<gene>
    <name evidence="5" type="ORF">METZ01_LOCUS116977</name>
</gene>
<keyword evidence="3" id="KW-0408">Iron</keyword>
<sequence>MKILLLLIFVIIQPQVVFASPVVLGLKHDRHGLAEVQQGRLLVGELMCVACHLGADMVKKVGPNLLDVGWRVDPS</sequence>
<dbReference type="PROSITE" id="PS51007">
    <property type="entry name" value="CYTC"/>
    <property type="match status" value="1"/>
</dbReference>
<dbReference type="GO" id="GO:0020037">
    <property type="term" value="F:heme binding"/>
    <property type="evidence" value="ECO:0007669"/>
    <property type="project" value="InterPro"/>
</dbReference>
<dbReference type="AlphaFoldDB" id="A0A381XIK0"/>
<proteinExistence type="predicted"/>
<accession>A0A381XIK0</accession>
<dbReference type="Gene3D" id="1.10.760.10">
    <property type="entry name" value="Cytochrome c-like domain"/>
    <property type="match status" value="1"/>
</dbReference>
<feature type="non-terminal residue" evidence="5">
    <location>
        <position position="75"/>
    </location>
</feature>
<evidence type="ECO:0000256" key="3">
    <source>
        <dbReference type="ARBA" id="ARBA00023004"/>
    </source>
</evidence>